<protein>
    <recommendedName>
        <fullName evidence="6">Fibroblast growth factor 23</fullName>
    </recommendedName>
</protein>
<evidence type="ECO:0000256" key="2">
    <source>
        <dbReference type="SAM" id="MobiDB-lite"/>
    </source>
</evidence>
<dbReference type="InterPro" id="IPR008996">
    <property type="entry name" value="IL1/FGF"/>
</dbReference>
<feature type="compositionally biased region" description="Acidic residues" evidence="2">
    <location>
        <begin position="221"/>
        <end position="230"/>
    </location>
</feature>
<dbReference type="CTD" id="8074"/>
<dbReference type="Pfam" id="PF00167">
    <property type="entry name" value="FGF"/>
    <property type="match status" value="1"/>
</dbReference>
<sequence length="272" mass="30009">VRMEVTKKSELMDTVLAVLLAVLQGFRLAESVPNPSPLLGSNWGSPRRFVHLQAATELNTFYLEITANGDVRKTTLRSPYTVLILKAETRERVAILGIKSNYYVCLDSEGVPYSSSVCHRDSCLFTHRLLETHRDVYYSWRSGILLDLEGSRQTFTPGRYVPPGALFLSERNTVPLERLTHRDKRTRGAQAQVDTVDPADPHSVFPRTQTEEGSDSRAVPEDDADWDAEPGEGGGIGGNTSRETLPGAPSDDDPWRVHSLGPGSPRFTGTTG</sequence>
<dbReference type="Ensembl" id="ENSGMOT00000038461.1">
    <property type="protein sequence ID" value="ENSGMOP00000068143.1"/>
    <property type="gene ID" value="ENSGMOG00000031407.1"/>
</dbReference>
<dbReference type="SUPFAM" id="SSF50353">
    <property type="entry name" value="Cytokine"/>
    <property type="match status" value="1"/>
</dbReference>
<dbReference type="PANTHER" id="PTHR11486">
    <property type="entry name" value="FIBROBLAST GROWTH FACTOR"/>
    <property type="match status" value="1"/>
</dbReference>
<dbReference type="AlphaFoldDB" id="A0A8C5CYL9"/>
<evidence type="ECO:0000313" key="5">
    <source>
        <dbReference type="Proteomes" id="UP000694546"/>
    </source>
</evidence>
<feature type="signal peptide" evidence="3">
    <location>
        <begin position="1"/>
        <end position="31"/>
    </location>
</feature>
<evidence type="ECO:0008006" key="6">
    <source>
        <dbReference type="Google" id="ProtNLM"/>
    </source>
</evidence>
<name>A0A8C5CYL9_GADMO</name>
<dbReference type="OMA" id="PSTHDPW"/>
<accession>A0A8C5CYL9</accession>
<evidence type="ECO:0000313" key="4">
    <source>
        <dbReference type="Ensembl" id="ENSGMOP00000068143.1"/>
    </source>
</evidence>
<dbReference type="Gene3D" id="2.80.10.50">
    <property type="match status" value="1"/>
</dbReference>
<comment type="similarity">
    <text evidence="1">Belongs to the heparin-binding growth factors family.</text>
</comment>
<organism evidence="4 5">
    <name type="scientific">Gadus morhua</name>
    <name type="common">Atlantic cod</name>
    <dbReference type="NCBI Taxonomy" id="8049"/>
    <lineage>
        <taxon>Eukaryota</taxon>
        <taxon>Metazoa</taxon>
        <taxon>Chordata</taxon>
        <taxon>Craniata</taxon>
        <taxon>Vertebrata</taxon>
        <taxon>Euteleostomi</taxon>
        <taxon>Actinopterygii</taxon>
        <taxon>Neopterygii</taxon>
        <taxon>Teleostei</taxon>
        <taxon>Neoteleostei</taxon>
        <taxon>Acanthomorphata</taxon>
        <taxon>Zeiogadaria</taxon>
        <taxon>Gadariae</taxon>
        <taxon>Gadiformes</taxon>
        <taxon>Gadoidei</taxon>
        <taxon>Gadidae</taxon>
        <taxon>Gadus</taxon>
    </lineage>
</organism>
<evidence type="ECO:0000256" key="1">
    <source>
        <dbReference type="ARBA" id="ARBA00007936"/>
    </source>
</evidence>
<dbReference type="KEGG" id="gmh:115532388"/>
<keyword evidence="5" id="KW-1185">Reference proteome</keyword>
<reference evidence="4" key="2">
    <citation type="submission" date="2025-09" db="UniProtKB">
        <authorList>
            <consortium name="Ensembl"/>
        </authorList>
    </citation>
    <scope>IDENTIFICATION</scope>
</reference>
<dbReference type="InterPro" id="IPR002209">
    <property type="entry name" value="Fibroblast_GF_fam"/>
</dbReference>
<dbReference type="Proteomes" id="UP000694546">
    <property type="component" value="Chromosome 19"/>
</dbReference>
<dbReference type="GeneTree" id="ENSGT00940000160821"/>
<dbReference type="SMART" id="SM00442">
    <property type="entry name" value="FGF"/>
    <property type="match status" value="1"/>
</dbReference>
<keyword evidence="3" id="KW-0732">Signal</keyword>
<reference evidence="4" key="1">
    <citation type="submission" date="2025-08" db="UniProtKB">
        <authorList>
            <consortium name="Ensembl"/>
        </authorList>
    </citation>
    <scope>IDENTIFICATION</scope>
</reference>
<feature type="chain" id="PRO_5046688579" description="Fibroblast growth factor 23" evidence="3">
    <location>
        <begin position="32"/>
        <end position="272"/>
    </location>
</feature>
<proteinExistence type="inferred from homology"/>
<dbReference type="GO" id="GO:0008083">
    <property type="term" value="F:growth factor activity"/>
    <property type="evidence" value="ECO:0007669"/>
    <property type="project" value="InterPro"/>
</dbReference>
<evidence type="ECO:0000256" key="3">
    <source>
        <dbReference type="SAM" id="SignalP"/>
    </source>
</evidence>
<feature type="region of interest" description="Disordered" evidence="2">
    <location>
        <begin position="178"/>
        <end position="272"/>
    </location>
</feature>